<accession>A0A1H0S254</accession>
<proteinExistence type="predicted"/>
<dbReference type="PANTHER" id="PTHR42877:SF4">
    <property type="entry name" value="FAD_NAD(P)-BINDING DOMAIN-CONTAINING PROTEIN-RELATED"/>
    <property type="match status" value="1"/>
</dbReference>
<name>A0A1H0S254_9ACTN</name>
<evidence type="ECO:0000313" key="2">
    <source>
        <dbReference type="Proteomes" id="UP000199088"/>
    </source>
</evidence>
<dbReference type="SUPFAM" id="SSF51905">
    <property type="entry name" value="FAD/NAD(P)-binding domain"/>
    <property type="match status" value="2"/>
</dbReference>
<protein>
    <submittedName>
        <fullName evidence="1">Predicted flavoprotein CzcO associated with the cation diffusion facilitator CzcD</fullName>
    </submittedName>
</protein>
<organism evidence="1 2">
    <name type="scientific">Klenkia soli</name>
    <dbReference type="NCBI Taxonomy" id="1052260"/>
    <lineage>
        <taxon>Bacteria</taxon>
        <taxon>Bacillati</taxon>
        <taxon>Actinomycetota</taxon>
        <taxon>Actinomycetes</taxon>
        <taxon>Geodermatophilales</taxon>
        <taxon>Geodermatophilaceae</taxon>
        <taxon>Klenkia</taxon>
    </lineage>
</organism>
<dbReference type="InterPro" id="IPR036188">
    <property type="entry name" value="FAD/NAD-bd_sf"/>
</dbReference>
<reference evidence="2" key="1">
    <citation type="submission" date="2016-10" db="EMBL/GenBank/DDBJ databases">
        <authorList>
            <person name="Varghese N."/>
            <person name="Submissions S."/>
        </authorList>
    </citation>
    <scope>NUCLEOTIDE SEQUENCE [LARGE SCALE GENOMIC DNA]</scope>
    <source>
        <strain evidence="2">DSM 45843</strain>
    </source>
</reference>
<keyword evidence="2" id="KW-1185">Reference proteome</keyword>
<gene>
    <name evidence="1" type="ORF">SAMN05660199_03708</name>
</gene>
<dbReference type="Pfam" id="PF13738">
    <property type="entry name" value="Pyr_redox_3"/>
    <property type="match status" value="1"/>
</dbReference>
<dbReference type="RefSeq" id="WP_165617656.1">
    <property type="nucleotide sequence ID" value="NZ_FNIR01000012.1"/>
</dbReference>
<dbReference type="PRINTS" id="PR00469">
    <property type="entry name" value="PNDRDTASEII"/>
</dbReference>
<dbReference type="EMBL" id="FNIR01000012">
    <property type="protein sequence ID" value="SDP35366.1"/>
    <property type="molecule type" value="Genomic_DNA"/>
</dbReference>
<dbReference type="Gene3D" id="3.50.50.60">
    <property type="entry name" value="FAD/NAD(P)-binding domain"/>
    <property type="match status" value="3"/>
</dbReference>
<dbReference type="Proteomes" id="UP000199088">
    <property type="component" value="Unassembled WGS sequence"/>
</dbReference>
<dbReference type="PANTHER" id="PTHR42877">
    <property type="entry name" value="L-ORNITHINE N(5)-MONOOXYGENASE-RELATED"/>
    <property type="match status" value="1"/>
</dbReference>
<sequence length="490" mass="53333">MPSPSRHRVVVIGSGVAGILTAIKLRERGITDFVVLEKADTLGGTWRDNRYPGAACDVPAHLYSYSFAPNASWTHRFATAPDLWAYFHGVAEEHGVLPHVRYRTEVADARYDAGTWHLTTTAGDQLDADVVISAVGRLHQPRYPDIAGLDDFAGPVFHSARWPADLDIAGKRVGLIGTGSSATQITAAVVGQVDRLTLFQRTAQWVWPMDNTPIPLWRKALLHLSKRYGTRYYWSLKEQIDFIGRAAKGDPAAVEARNQTVRDALGTVRDPELRAKLTPDYEIGCKRLVISGTFYDAVQQPNVDVVTTGIQQVEAGGLRTTDGELHELDVLVLATGFHADAYVRPMTVTGEDGVTLDDVWADVPMNYKSVAIPHMPDFFLINGPFSPGGSSSVLGIIETHVDYVLQLVDRVLAEDVALAPDPDRSAELLAEIRQRASQTVWGTGGCTSWYLDEDGVPLVNPVLLDELAADMATPVPEDFVVSARAGSSAG</sequence>
<dbReference type="STRING" id="1052260.SAMN05660199_03708"/>
<evidence type="ECO:0000313" key="1">
    <source>
        <dbReference type="EMBL" id="SDP35366.1"/>
    </source>
</evidence>
<dbReference type="AlphaFoldDB" id="A0A1H0S254"/>
<dbReference type="InterPro" id="IPR051209">
    <property type="entry name" value="FAD-bind_Monooxygenase_sf"/>
</dbReference>